<proteinExistence type="predicted"/>
<dbReference type="SUPFAM" id="SSF56300">
    <property type="entry name" value="Metallo-dependent phosphatases"/>
    <property type="match status" value="1"/>
</dbReference>
<evidence type="ECO:0000313" key="5">
    <source>
        <dbReference type="EMBL" id="TYZ20333.1"/>
    </source>
</evidence>
<keyword evidence="1" id="KW-0479">Metal-binding</keyword>
<evidence type="ECO:0000256" key="3">
    <source>
        <dbReference type="SAM" id="Phobius"/>
    </source>
</evidence>
<dbReference type="PANTHER" id="PTHR31302:SF31">
    <property type="entry name" value="PHOSPHODIESTERASE YAEI"/>
    <property type="match status" value="1"/>
</dbReference>
<dbReference type="GO" id="GO:0016020">
    <property type="term" value="C:membrane"/>
    <property type="evidence" value="ECO:0007669"/>
    <property type="project" value="GOC"/>
</dbReference>
<evidence type="ECO:0000256" key="1">
    <source>
        <dbReference type="ARBA" id="ARBA00022723"/>
    </source>
</evidence>
<evidence type="ECO:0000313" key="6">
    <source>
        <dbReference type="Proteomes" id="UP000323646"/>
    </source>
</evidence>
<keyword evidence="3" id="KW-1133">Transmembrane helix</keyword>
<sequence length="312" mass="35122">MIHYFWLIVISLLLLVFIVIPAIVVWRLSMRIPEDAGRRRFLKKAAVYPLGLAAASGYGCGYERCHTVDNRYRIPMAAGSFPDGYRVAQISDVHLGKFFSVADLRQLLERIAADGPDMLAITGDLFDDEGQNPAAAQLLDEYVDRFADGIWYCLGNHEHFRGVKEIKRLLSATRVHALYNRAEQVPGKSIWVAGTDHPMIRETEKFRQLKAEYFAKTIEDIPEKERKSTIVLAHHPEFIDNAAAAGIPLTLTGHTHGGQFGIFGLPIFPVFKYTRGMVRLGDCYGYVHTGNGSWFPCRIGCPPEIAYFEFRG</sequence>
<dbReference type="AlphaFoldDB" id="A0A5D6VVT7"/>
<dbReference type="GO" id="GO:0046872">
    <property type="term" value="F:metal ion binding"/>
    <property type="evidence" value="ECO:0007669"/>
    <property type="project" value="UniProtKB-KW"/>
</dbReference>
<dbReference type="PANTHER" id="PTHR31302">
    <property type="entry name" value="TRANSMEMBRANE PROTEIN WITH METALLOPHOSPHOESTERASE DOMAIN-RELATED"/>
    <property type="match status" value="1"/>
</dbReference>
<dbReference type="GO" id="GO:0008758">
    <property type="term" value="F:UDP-2,3-diacylglucosamine hydrolase activity"/>
    <property type="evidence" value="ECO:0007669"/>
    <property type="project" value="TreeGrafter"/>
</dbReference>
<dbReference type="Pfam" id="PF00149">
    <property type="entry name" value="Metallophos"/>
    <property type="match status" value="1"/>
</dbReference>
<keyword evidence="3" id="KW-0472">Membrane</keyword>
<comment type="caution">
    <text evidence="5">The sequence shown here is derived from an EMBL/GenBank/DDBJ whole genome shotgun (WGS) entry which is preliminary data.</text>
</comment>
<gene>
    <name evidence="5" type="ORF">FZ040_12000</name>
</gene>
<accession>A0A5D6VVT7</accession>
<dbReference type="GO" id="GO:0009245">
    <property type="term" value="P:lipid A biosynthetic process"/>
    <property type="evidence" value="ECO:0007669"/>
    <property type="project" value="TreeGrafter"/>
</dbReference>
<dbReference type="InterPro" id="IPR051158">
    <property type="entry name" value="Metallophosphoesterase_sf"/>
</dbReference>
<dbReference type="OrthoDB" id="9780884at2"/>
<reference evidence="5 6" key="1">
    <citation type="submission" date="2019-08" db="EMBL/GenBank/DDBJ databases">
        <title>Selenomonas sp. mPRGC5 and Selenomonas sp. mPRGC8 isolated from ruminal fluid of dairy goat (Capra hircus).</title>
        <authorList>
            <person name="Poothong S."/>
            <person name="Nuengjamnong C."/>
            <person name="Tanasupawat S."/>
        </authorList>
    </citation>
    <scope>NUCLEOTIDE SEQUENCE [LARGE SCALE GENOMIC DNA]</scope>
    <source>
        <strain evidence="6">mPRGC5</strain>
    </source>
</reference>
<dbReference type="Gene3D" id="3.60.21.10">
    <property type="match status" value="1"/>
</dbReference>
<organism evidence="5 6">
    <name type="scientific">Selenomonas ruminis</name>
    <dbReference type="NCBI Taxonomy" id="2593411"/>
    <lineage>
        <taxon>Bacteria</taxon>
        <taxon>Bacillati</taxon>
        <taxon>Bacillota</taxon>
        <taxon>Negativicutes</taxon>
        <taxon>Selenomonadales</taxon>
        <taxon>Selenomonadaceae</taxon>
        <taxon>Selenomonas</taxon>
    </lineage>
</organism>
<feature type="domain" description="Calcineurin-like phosphoesterase" evidence="4">
    <location>
        <begin position="86"/>
        <end position="257"/>
    </location>
</feature>
<dbReference type="InterPro" id="IPR029052">
    <property type="entry name" value="Metallo-depent_PP-like"/>
</dbReference>
<evidence type="ECO:0000259" key="4">
    <source>
        <dbReference type="Pfam" id="PF00149"/>
    </source>
</evidence>
<feature type="transmembrane region" description="Helical" evidence="3">
    <location>
        <begin position="6"/>
        <end position="29"/>
    </location>
</feature>
<protein>
    <submittedName>
        <fullName evidence="5">Metallophosphoesterase</fullName>
    </submittedName>
</protein>
<name>A0A5D6VVT7_9FIRM</name>
<keyword evidence="3" id="KW-0812">Transmembrane</keyword>
<dbReference type="Proteomes" id="UP000323646">
    <property type="component" value="Unassembled WGS sequence"/>
</dbReference>
<keyword evidence="2" id="KW-0378">Hydrolase</keyword>
<keyword evidence="6" id="KW-1185">Reference proteome</keyword>
<dbReference type="EMBL" id="VTOY01000015">
    <property type="protein sequence ID" value="TYZ20333.1"/>
    <property type="molecule type" value="Genomic_DNA"/>
</dbReference>
<dbReference type="InterPro" id="IPR004843">
    <property type="entry name" value="Calcineurin-like_PHP"/>
</dbReference>
<evidence type="ECO:0000256" key="2">
    <source>
        <dbReference type="ARBA" id="ARBA00022801"/>
    </source>
</evidence>